<dbReference type="EMBL" id="JANEYG010000101">
    <property type="protein sequence ID" value="KAJ8913129.1"/>
    <property type="molecule type" value="Genomic_DNA"/>
</dbReference>
<feature type="region of interest" description="Disordered" evidence="1">
    <location>
        <begin position="17"/>
        <end position="37"/>
    </location>
</feature>
<evidence type="ECO:0000313" key="2">
    <source>
        <dbReference type="EMBL" id="KAJ8913129.1"/>
    </source>
</evidence>
<evidence type="ECO:0000256" key="1">
    <source>
        <dbReference type="SAM" id="MobiDB-lite"/>
    </source>
</evidence>
<keyword evidence="3" id="KW-1185">Reference proteome</keyword>
<feature type="non-terminal residue" evidence="2">
    <location>
        <position position="1"/>
    </location>
</feature>
<sequence length="205" mass="22835">VHHDGYTDVLSGRTLAGNYSSSPRRVRTTYGHGEPWPGTTAVPRDEYALTRADNGEGAAYDLGEPWPGTTAVPQDTSELVPWLAGGTSGFGSGWSATGSFLFRLAMPRVYPSFGLSLRSWIGGKFCALAECSTWQICRWLQRVIYIFFYLFGKQNGACNLLHGEVILKGLNRKQTEFIAVPNIYYVVLVIDIQQYITESKVRRRT</sequence>
<proteinExistence type="predicted"/>
<dbReference type="Proteomes" id="UP001159042">
    <property type="component" value="Unassembled WGS sequence"/>
</dbReference>
<organism evidence="2 3">
    <name type="scientific">Exocentrus adspersus</name>
    <dbReference type="NCBI Taxonomy" id="1586481"/>
    <lineage>
        <taxon>Eukaryota</taxon>
        <taxon>Metazoa</taxon>
        <taxon>Ecdysozoa</taxon>
        <taxon>Arthropoda</taxon>
        <taxon>Hexapoda</taxon>
        <taxon>Insecta</taxon>
        <taxon>Pterygota</taxon>
        <taxon>Neoptera</taxon>
        <taxon>Endopterygota</taxon>
        <taxon>Coleoptera</taxon>
        <taxon>Polyphaga</taxon>
        <taxon>Cucujiformia</taxon>
        <taxon>Chrysomeloidea</taxon>
        <taxon>Cerambycidae</taxon>
        <taxon>Lamiinae</taxon>
        <taxon>Acanthocinini</taxon>
        <taxon>Exocentrus</taxon>
    </lineage>
</organism>
<gene>
    <name evidence="2" type="ORF">NQ315_006047</name>
</gene>
<comment type="caution">
    <text evidence="2">The sequence shown here is derived from an EMBL/GenBank/DDBJ whole genome shotgun (WGS) entry which is preliminary data.</text>
</comment>
<evidence type="ECO:0000313" key="3">
    <source>
        <dbReference type="Proteomes" id="UP001159042"/>
    </source>
</evidence>
<dbReference type="AlphaFoldDB" id="A0AAV8VG52"/>
<protein>
    <submittedName>
        <fullName evidence="2">Uncharacterized protein</fullName>
    </submittedName>
</protein>
<reference evidence="2 3" key="1">
    <citation type="journal article" date="2023" name="Insect Mol. Biol.">
        <title>Genome sequencing provides insights into the evolution of gene families encoding plant cell wall-degrading enzymes in longhorned beetles.</title>
        <authorList>
            <person name="Shin N.R."/>
            <person name="Okamura Y."/>
            <person name="Kirsch R."/>
            <person name="Pauchet Y."/>
        </authorList>
    </citation>
    <scope>NUCLEOTIDE SEQUENCE [LARGE SCALE GENOMIC DNA]</scope>
    <source>
        <strain evidence="2">EAD_L_NR</strain>
    </source>
</reference>
<name>A0AAV8VG52_9CUCU</name>
<accession>A0AAV8VG52</accession>